<proteinExistence type="predicted"/>
<dbReference type="SUPFAM" id="SSF46785">
    <property type="entry name" value="Winged helix' DNA-binding domain"/>
    <property type="match status" value="1"/>
</dbReference>
<evidence type="ECO:0008006" key="3">
    <source>
        <dbReference type="Google" id="ProtNLM"/>
    </source>
</evidence>
<keyword evidence="2" id="KW-1185">Reference proteome</keyword>
<accession>A0ABP8KJ94</accession>
<organism evidence="1 2">
    <name type="scientific">Tsukamurella soli</name>
    <dbReference type="NCBI Taxonomy" id="644556"/>
    <lineage>
        <taxon>Bacteria</taxon>
        <taxon>Bacillati</taxon>
        <taxon>Actinomycetota</taxon>
        <taxon>Actinomycetes</taxon>
        <taxon>Mycobacteriales</taxon>
        <taxon>Tsukamurellaceae</taxon>
        <taxon>Tsukamurella</taxon>
    </lineage>
</organism>
<evidence type="ECO:0000313" key="1">
    <source>
        <dbReference type="EMBL" id="GAA4407416.1"/>
    </source>
</evidence>
<evidence type="ECO:0000313" key="2">
    <source>
        <dbReference type="Proteomes" id="UP001500635"/>
    </source>
</evidence>
<gene>
    <name evidence="1" type="ORF">GCM10023147_51420</name>
</gene>
<dbReference type="EMBL" id="BAABFR010000179">
    <property type="protein sequence ID" value="GAA4407416.1"/>
    <property type="molecule type" value="Genomic_DNA"/>
</dbReference>
<dbReference type="Proteomes" id="UP001500635">
    <property type="component" value="Unassembled WGS sequence"/>
</dbReference>
<dbReference type="Gene3D" id="1.10.10.10">
    <property type="entry name" value="Winged helix-like DNA-binding domain superfamily/Winged helix DNA-binding domain"/>
    <property type="match status" value="1"/>
</dbReference>
<dbReference type="InterPro" id="IPR036390">
    <property type="entry name" value="WH_DNA-bd_sf"/>
</dbReference>
<protein>
    <recommendedName>
        <fullName evidence="3">DNA-binding transcriptional regulator, MarR family</fullName>
    </recommendedName>
</protein>
<name>A0ABP8KJ94_9ACTN</name>
<comment type="caution">
    <text evidence="1">The sequence shown here is derived from an EMBL/GenBank/DDBJ whole genome shotgun (WGS) entry which is preliminary data.</text>
</comment>
<reference evidence="2" key="1">
    <citation type="journal article" date="2019" name="Int. J. Syst. Evol. Microbiol.">
        <title>The Global Catalogue of Microorganisms (GCM) 10K type strain sequencing project: providing services to taxonomists for standard genome sequencing and annotation.</title>
        <authorList>
            <consortium name="The Broad Institute Genomics Platform"/>
            <consortium name="The Broad Institute Genome Sequencing Center for Infectious Disease"/>
            <person name="Wu L."/>
            <person name="Ma J."/>
        </authorList>
    </citation>
    <scope>NUCLEOTIDE SEQUENCE [LARGE SCALE GENOMIC DNA]</scope>
    <source>
        <strain evidence="2">JCM 17688</strain>
    </source>
</reference>
<dbReference type="InterPro" id="IPR036388">
    <property type="entry name" value="WH-like_DNA-bd_sf"/>
</dbReference>
<sequence>MQPPDRQPLGFWTLRAGETIRARTRGALAEIGVTQPEWWVLHQLSLHPGGVPRDDVIGTVGPNDTPEAIVAALRSVAANGWSRDDGATIALTTAGRERFERAAEVQAALQRERMQGISTEDFATTITVLQKTIDNLGGTAWHW</sequence>